<proteinExistence type="predicted"/>
<dbReference type="EMBL" id="JACPUR010000007">
    <property type="protein sequence ID" value="MBI3126631.1"/>
    <property type="molecule type" value="Genomic_DNA"/>
</dbReference>
<accession>A0A932HW59</accession>
<gene>
    <name evidence="2" type="ORF">HYZ11_03400</name>
</gene>
<dbReference type="Proteomes" id="UP000782312">
    <property type="component" value="Unassembled WGS sequence"/>
</dbReference>
<evidence type="ECO:0000313" key="2">
    <source>
        <dbReference type="EMBL" id="MBI3126631.1"/>
    </source>
</evidence>
<keyword evidence="1" id="KW-0732">Signal</keyword>
<dbReference type="Pfam" id="PF04338">
    <property type="entry name" value="DUF481"/>
    <property type="match status" value="1"/>
</dbReference>
<sequence>MPFPRFTMRAHILALCLALLAALAAAGPARAAEPGTPARIYLKNGDLLTGRIIDIDSKAVVVETKHLGKVWVAREGIDRFEPPLPSRAILKTGEELEGEVVGVTPDSVTFRQGEVSRKIANEALWRVRVRGVEAPLLTGSLGGGLSMKQGNSDSLGYNMRGRLIRETYRSEFRLKGAYLFEELDGKATADKSEGDLHFSHFFARPWYSFFRERLENDQIADISLHSETSAGLGYRIIDFGETRLDLESGPGFQLTRFQGGRRDEQLNVRAGTFFRTMFPRGIRLEASAEYIQGLEAGDDFIARAEVALRVPLRANLSFVFSGQDRFDNTPAPGSERNDFTLLSNLELTF</sequence>
<evidence type="ECO:0000313" key="3">
    <source>
        <dbReference type="Proteomes" id="UP000782312"/>
    </source>
</evidence>
<dbReference type="AlphaFoldDB" id="A0A932HW59"/>
<comment type="caution">
    <text evidence="2">The sequence shown here is derived from an EMBL/GenBank/DDBJ whole genome shotgun (WGS) entry which is preliminary data.</text>
</comment>
<dbReference type="InterPro" id="IPR007433">
    <property type="entry name" value="DUF481"/>
</dbReference>
<reference evidence="2" key="1">
    <citation type="submission" date="2020-07" db="EMBL/GenBank/DDBJ databases">
        <title>Huge and variable diversity of episymbiotic CPR bacteria and DPANN archaea in groundwater ecosystems.</title>
        <authorList>
            <person name="He C.Y."/>
            <person name="Keren R."/>
            <person name="Whittaker M."/>
            <person name="Farag I.F."/>
            <person name="Doudna J."/>
            <person name="Cate J.H.D."/>
            <person name="Banfield J.F."/>
        </authorList>
    </citation>
    <scope>NUCLEOTIDE SEQUENCE</scope>
    <source>
        <strain evidence="2">NC_groundwater_763_Ag_S-0.2um_68_21</strain>
    </source>
</reference>
<name>A0A932HW59_UNCTE</name>
<evidence type="ECO:0000256" key="1">
    <source>
        <dbReference type="SAM" id="SignalP"/>
    </source>
</evidence>
<organism evidence="2 3">
    <name type="scientific">Tectimicrobiota bacterium</name>
    <dbReference type="NCBI Taxonomy" id="2528274"/>
    <lineage>
        <taxon>Bacteria</taxon>
        <taxon>Pseudomonadati</taxon>
        <taxon>Nitrospinota/Tectimicrobiota group</taxon>
        <taxon>Candidatus Tectimicrobiota</taxon>
    </lineage>
</organism>
<protein>
    <submittedName>
        <fullName evidence="2">DUF481 domain-containing protein</fullName>
    </submittedName>
</protein>
<feature type="signal peptide" evidence="1">
    <location>
        <begin position="1"/>
        <end position="31"/>
    </location>
</feature>
<feature type="chain" id="PRO_5036722064" evidence="1">
    <location>
        <begin position="32"/>
        <end position="349"/>
    </location>
</feature>